<keyword evidence="3" id="KW-1185">Reference proteome</keyword>
<dbReference type="AlphaFoldDB" id="A0AA40CHZ0"/>
<reference evidence="2" key="1">
    <citation type="submission" date="2023-06" db="EMBL/GenBank/DDBJ databases">
        <title>Genome-scale phylogeny and comparative genomics of the fungal order Sordariales.</title>
        <authorList>
            <consortium name="Lawrence Berkeley National Laboratory"/>
            <person name="Hensen N."/>
            <person name="Bonometti L."/>
            <person name="Westerberg I."/>
            <person name="Brannstrom I.O."/>
            <person name="Guillou S."/>
            <person name="Cros-Aarteil S."/>
            <person name="Calhoun S."/>
            <person name="Haridas S."/>
            <person name="Kuo A."/>
            <person name="Mondo S."/>
            <person name="Pangilinan J."/>
            <person name="Riley R."/>
            <person name="Labutti K."/>
            <person name="Andreopoulos B."/>
            <person name="Lipzen A."/>
            <person name="Chen C."/>
            <person name="Yanf M."/>
            <person name="Daum C."/>
            <person name="Ng V."/>
            <person name="Clum A."/>
            <person name="Steindorff A."/>
            <person name="Ohm R."/>
            <person name="Martin F."/>
            <person name="Silar P."/>
            <person name="Natvig D."/>
            <person name="Lalanne C."/>
            <person name="Gautier V."/>
            <person name="Ament-Velasquez S.L."/>
            <person name="Kruys A."/>
            <person name="Hutchinson M.I."/>
            <person name="Powell A.J."/>
            <person name="Barry K."/>
            <person name="Miller A.N."/>
            <person name="Grigoriev I.V."/>
            <person name="Debuchy R."/>
            <person name="Gladieux P."/>
            <person name="Thoren M.H."/>
            <person name="Johannesson H."/>
        </authorList>
    </citation>
    <scope>NUCLEOTIDE SEQUENCE</scope>
    <source>
        <strain evidence="2">SMH2532-1</strain>
    </source>
</reference>
<comment type="caution">
    <text evidence="2">The sequence shown here is derived from an EMBL/GenBank/DDBJ whole genome shotgun (WGS) entry which is preliminary data.</text>
</comment>
<dbReference type="InterPro" id="IPR058525">
    <property type="entry name" value="DUF8212"/>
</dbReference>
<dbReference type="PANTHER" id="PTHR10622:SF10">
    <property type="entry name" value="HET DOMAIN-CONTAINING PROTEIN"/>
    <property type="match status" value="1"/>
</dbReference>
<feature type="non-terminal residue" evidence="2">
    <location>
        <position position="186"/>
    </location>
</feature>
<accession>A0AA40CHZ0</accession>
<gene>
    <name evidence="2" type="ORF">B0T16DRAFT_336794</name>
</gene>
<organism evidence="2 3">
    <name type="scientific">Cercophora newfieldiana</name>
    <dbReference type="NCBI Taxonomy" id="92897"/>
    <lineage>
        <taxon>Eukaryota</taxon>
        <taxon>Fungi</taxon>
        <taxon>Dikarya</taxon>
        <taxon>Ascomycota</taxon>
        <taxon>Pezizomycotina</taxon>
        <taxon>Sordariomycetes</taxon>
        <taxon>Sordariomycetidae</taxon>
        <taxon>Sordariales</taxon>
        <taxon>Lasiosphaeriaceae</taxon>
        <taxon>Cercophora</taxon>
    </lineage>
</organism>
<name>A0AA40CHZ0_9PEZI</name>
<protein>
    <recommendedName>
        <fullName evidence="1">DUF8212 domain-containing protein</fullName>
    </recommendedName>
</protein>
<feature type="domain" description="DUF8212" evidence="1">
    <location>
        <begin position="164"/>
        <end position="186"/>
    </location>
</feature>
<evidence type="ECO:0000313" key="3">
    <source>
        <dbReference type="Proteomes" id="UP001174936"/>
    </source>
</evidence>
<evidence type="ECO:0000259" key="1">
    <source>
        <dbReference type="Pfam" id="PF26640"/>
    </source>
</evidence>
<dbReference type="Proteomes" id="UP001174936">
    <property type="component" value="Unassembled WGS sequence"/>
</dbReference>
<dbReference type="Pfam" id="PF26640">
    <property type="entry name" value="DUF8212"/>
    <property type="match status" value="1"/>
</dbReference>
<sequence>MLFSAKARLRKQASVGVWFVPVTCCIDKSSNTELCQAINSMYRWYREAVVCYTYLADVPERGFEESEWFDRGWTLQELIAPPLVVFFDAEWIRIGTKSSMSATISAVTCIPQKILLTSNHADASVAQKMSWAAGRKTSVVEDRAYSLMGLFDISMPMIYGEGERAFVRLQEEILKMTDDLSIFVWK</sequence>
<dbReference type="PANTHER" id="PTHR10622">
    <property type="entry name" value="HET DOMAIN-CONTAINING PROTEIN"/>
    <property type="match status" value="1"/>
</dbReference>
<evidence type="ECO:0000313" key="2">
    <source>
        <dbReference type="EMBL" id="KAK0639127.1"/>
    </source>
</evidence>
<dbReference type="EMBL" id="JAULSV010000007">
    <property type="protein sequence ID" value="KAK0639127.1"/>
    <property type="molecule type" value="Genomic_DNA"/>
</dbReference>
<proteinExistence type="predicted"/>